<keyword evidence="8" id="KW-1185">Reference proteome</keyword>
<dbReference type="AlphaFoldDB" id="A0A9E8LXN8"/>
<feature type="transmembrane region" description="Helical" evidence="6">
    <location>
        <begin position="243"/>
        <end position="263"/>
    </location>
</feature>
<dbReference type="Proteomes" id="UP001164726">
    <property type="component" value="Chromosome"/>
</dbReference>
<feature type="transmembrane region" description="Helical" evidence="6">
    <location>
        <begin position="83"/>
        <end position="103"/>
    </location>
</feature>
<gene>
    <name evidence="7" type="ORF">OE105_07405</name>
</gene>
<keyword evidence="3 6" id="KW-0812">Transmembrane</keyword>
<dbReference type="GO" id="GO:0016020">
    <property type="term" value="C:membrane"/>
    <property type="evidence" value="ECO:0007669"/>
    <property type="project" value="UniProtKB-SubCell"/>
</dbReference>
<protein>
    <submittedName>
        <fullName evidence="7">DUF92 domain-containing protein</fullName>
    </submittedName>
</protein>
<feature type="transmembrane region" description="Helical" evidence="6">
    <location>
        <begin position="33"/>
        <end position="62"/>
    </location>
</feature>
<dbReference type="PANTHER" id="PTHR13353:SF5">
    <property type="entry name" value="TRANSMEMBRANE PROTEIN 19"/>
    <property type="match status" value="1"/>
</dbReference>
<evidence type="ECO:0000256" key="4">
    <source>
        <dbReference type="ARBA" id="ARBA00022989"/>
    </source>
</evidence>
<feature type="transmembrane region" description="Helical" evidence="6">
    <location>
        <begin position="186"/>
        <end position="205"/>
    </location>
</feature>
<sequence length="264" mass="28779">MAIDVFIVLGIFFISIVSRSIQALNWSGMVASIFVGLAIWAGLEWKGLVLLGLFFFTSTFWSKWGKNRKQMDLPVIDKEKGRNGAQVFANGFIASLFSLLFALTDHPLLLIGFIVSIASANGDTWASEIGVFSKQKPVILFTAKRVEKGTSGAVSMLGTLAGLAGSFVVSFTALLLWPSIISGKDLFLLTMFGLLGMFVDSVLGVTVQERFRCSKCGNITESRSHCGVKTVQIQGVQGVNNHMVNFLSICFTSILSLLFYQFFG</sequence>
<proteinExistence type="inferred from homology"/>
<dbReference type="KEGG" id="fhl:OE105_07405"/>
<evidence type="ECO:0000256" key="2">
    <source>
        <dbReference type="ARBA" id="ARBA00009012"/>
    </source>
</evidence>
<evidence type="ECO:0000313" key="8">
    <source>
        <dbReference type="Proteomes" id="UP001164726"/>
    </source>
</evidence>
<dbReference type="Pfam" id="PF01940">
    <property type="entry name" value="DUF92"/>
    <property type="match status" value="1"/>
</dbReference>
<evidence type="ECO:0000256" key="5">
    <source>
        <dbReference type="ARBA" id="ARBA00023136"/>
    </source>
</evidence>
<comment type="similarity">
    <text evidence="2">Belongs to the TMEM19 family.</text>
</comment>
<organism evidence="7 8">
    <name type="scientific">Fervidibacillus halotolerans</name>
    <dbReference type="NCBI Taxonomy" id="2980027"/>
    <lineage>
        <taxon>Bacteria</taxon>
        <taxon>Bacillati</taxon>
        <taxon>Bacillota</taxon>
        <taxon>Bacilli</taxon>
        <taxon>Bacillales</taxon>
        <taxon>Bacillaceae</taxon>
        <taxon>Fervidibacillus</taxon>
    </lineage>
</organism>
<keyword evidence="4 6" id="KW-1133">Transmembrane helix</keyword>
<evidence type="ECO:0000256" key="6">
    <source>
        <dbReference type="SAM" id="Phobius"/>
    </source>
</evidence>
<dbReference type="RefSeq" id="WP_275419575.1">
    <property type="nucleotide sequence ID" value="NZ_CP106877.1"/>
</dbReference>
<accession>A0A9E8LXN8</accession>
<dbReference type="EMBL" id="CP106877">
    <property type="protein sequence ID" value="WAA11464.1"/>
    <property type="molecule type" value="Genomic_DNA"/>
</dbReference>
<comment type="subcellular location">
    <subcellularLocation>
        <location evidence="1">Membrane</location>
        <topology evidence="1">Multi-pass membrane protein</topology>
    </subcellularLocation>
</comment>
<evidence type="ECO:0000313" key="7">
    <source>
        <dbReference type="EMBL" id="WAA11464.1"/>
    </source>
</evidence>
<reference evidence="7" key="1">
    <citation type="submission" date="2022-09" db="EMBL/GenBank/DDBJ databases">
        <title>Complete Genomes of Fervidibacillus albus and Fervidibacillus halotolerans isolated from tidal flat sediments.</title>
        <authorList>
            <person name="Kwon K.K."/>
            <person name="Yang S.-H."/>
            <person name="Park M.J."/>
            <person name="Oh H.-M."/>
        </authorList>
    </citation>
    <scope>NUCLEOTIDE SEQUENCE</scope>
    <source>
        <strain evidence="7">MEBiC13594</strain>
    </source>
</reference>
<feature type="transmembrane region" description="Helical" evidence="6">
    <location>
        <begin position="153"/>
        <end position="180"/>
    </location>
</feature>
<evidence type="ECO:0000256" key="1">
    <source>
        <dbReference type="ARBA" id="ARBA00004141"/>
    </source>
</evidence>
<feature type="transmembrane region" description="Helical" evidence="6">
    <location>
        <begin position="109"/>
        <end position="132"/>
    </location>
</feature>
<keyword evidence="5 6" id="KW-0472">Membrane</keyword>
<dbReference type="PANTHER" id="PTHR13353">
    <property type="entry name" value="TRANSMEMBRANE PROTEIN 19"/>
    <property type="match status" value="1"/>
</dbReference>
<dbReference type="InterPro" id="IPR002794">
    <property type="entry name" value="DUF92_TMEM19"/>
</dbReference>
<name>A0A9E8LXN8_9BACI</name>
<evidence type="ECO:0000256" key="3">
    <source>
        <dbReference type="ARBA" id="ARBA00022692"/>
    </source>
</evidence>